<feature type="compositionally biased region" description="Polar residues" evidence="5">
    <location>
        <begin position="107"/>
        <end position="137"/>
    </location>
</feature>
<keyword evidence="1" id="KW-0805">Transcription regulation</keyword>
<feature type="compositionally biased region" description="Low complexity" evidence="5">
    <location>
        <begin position="81"/>
        <end position="94"/>
    </location>
</feature>
<dbReference type="GO" id="GO:0005634">
    <property type="term" value="C:nucleus"/>
    <property type="evidence" value="ECO:0007669"/>
    <property type="project" value="UniProtKB-UniRule"/>
</dbReference>
<keyword evidence="4" id="KW-0539">Nucleus</keyword>
<keyword evidence="2 4" id="KW-0238">DNA-binding</keyword>
<feature type="region of interest" description="Disordered" evidence="5">
    <location>
        <begin position="81"/>
        <end position="139"/>
    </location>
</feature>
<comment type="caution">
    <text evidence="7">The sequence shown here is derived from an EMBL/GenBank/DDBJ whole genome shotgun (WGS) entry which is preliminary data.</text>
</comment>
<dbReference type="SUPFAM" id="SSF47095">
    <property type="entry name" value="HMG-box"/>
    <property type="match status" value="1"/>
</dbReference>
<dbReference type="GO" id="GO:0030154">
    <property type="term" value="P:cell differentiation"/>
    <property type="evidence" value="ECO:0007669"/>
    <property type="project" value="TreeGrafter"/>
</dbReference>
<organism evidence="7 8">
    <name type="scientific">Neocallimastix californiae</name>
    <dbReference type="NCBI Taxonomy" id="1754190"/>
    <lineage>
        <taxon>Eukaryota</taxon>
        <taxon>Fungi</taxon>
        <taxon>Fungi incertae sedis</taxon>
        <taxon>Chytridiomycota</taxon>
        <taxon>Chytridiomycota incertae sedis</taxon>
        <taxon>Neocallimastigomycetes</taxon>
        <taxon>Neocallimastigales</taxon>
        <taxon>Neocallimastigaceae</taxon>
        <taxon>Neocallimastix</taxon>
    </lineage>
</organism>
<dbReference type="AlphaFoldDB" id="A0A1Y2FVB0"/>
<reference evidence="7 8" key="1">
    <citation type="submission" date="2016-08" db="EMBL/GenBank/DDBJ databases">
        <title>A Parts List for Fungal Cellulosomes Revealed by Comparative Genomics.</title>
        <authorList>
            <consortium name="DOE Joint Genome Institute"/>
            <person name="Haitjema C.H."/>
            <person name="Gilmore S.P."/>
            <person name="Henske J.K."/>
            <person name="Solomon K.V."/>
            <person name="De Groot R."/>
            <person name="Kuo A."/>
            <person name="Mondo S.J."/>
            <person name="Salamov A.A."/>
            <person name="Labutti K."/>
            <person name="Zhao Z."/>
            <person name="Chiniquy J."/>
            <person name="Barry K."/>
            <person name="Brewer H.M."/>
            <person name="Purvine S.O."/>
            <person name="Wright A.T."/>
            <person name="Boxma B."/>
            <person name="Van Alen T."/>
            <person name="Hackstein J.H."/>
            <person name="Baker S.E."/>
            <person name="Grigoriev I.V."/>
            <person name="O'Malley M.A."/>
        </authorList>
    </citation>
    <scope>NUCLEOTIDE SEQUENCE [LARGE SCALE GENOMIC DNA]</scope>
    <source>
        <strain evidence="7 8">G1</strain>
    </source>
</reference>
<evidence type="ECO:0000256" key="3">
    <source>
        <dbReference type="ARBA" id="ARBA00023163"/>
    </source>
</evidence>
<sequence>MSSNAINNINTSTSPPIQQNQNELYNQNFVNQQLQSTIPKTTGTIDDIKISTVMPNSLDTIGESYTFYQKPTESLATNINISNNENQANNSLQTPSTKGKEEENSDVKLTNNELSNTDTNTSGDGLSTTNTASSTNYPEIPLTANTKKKRSRNPSKIPRPQNCFIIYRREKHQMISAKNPGIANNDISKIIAKMWREEPPEVKEIYHKRAKEEAKRHMLANPGYKYTPRASKNRRKRKLNEENKKFEENHPLKHEFDNPPLRDKNHENIRKWIDNISSPTQEQNIINTLAQGTQNINSYAMINPLQTTFDDPLYSSSNSGSLTYSACSSASTSSANLSVYSWSSNSLSSGNLSRGSSISNINEFPNMQQPARIYEYDYQKPVQQATTQIYNPYDYKLTQEMNQMRIQQPPQPLVINVQQPSTTLPMQIQATTQQLQNQIQAQIPPQIQMQQSIPPQMTTQTLRQQPQIGIQMAPQIQTTTQNVTGTNPLINNLQNPNTQSTQGSIAYTATNITNNISNEPQFIAVTNPQIQTVYAATQPNNIATIPTYSGGEIMYPQYQEVKQMPPPQNQNQYYNNIATQIPNMNNQGNFQNIYNNNQERRPNQ</sequence>
<evidence type="ECO:0000256" key="2">
    <source>
        <dbReference type="ARBA" id="ARBA00023125"/>
    </source>
</evidence>
<dbReference type="Pfam" id="PF00505">
    <property type="entry name" value="HMG_box"/>
    <property type="match status" value="1"/>
</dbReference>
<dbReference type="GO" id="GO:0000122">
    <property type="term" value="P:negative regulation of transcription by RNA polymerase II"/>
    <property type="evidence" value="ECO:0007669"/>
    <property type="project" value="TreeGrafter"/>
</dbReference>
<proteinExistence type="predicted"/>
<dbReference type="EMBL" id="MCOG01000002">
    <property type="protein sequence ID" value="ORY86625.1"/>
    <property type="molecule type" value="Genomic_DNA"/>
</dbReference>
<evidence type="ECO:0000256" key="5">
    <source>
        <dbReference type="SAM" id="MobiDB-lite"/>
    </source>
</evidence>
<dbReference type="PANTHER" id="PTHR10270:SF161">
    <property type="entry name" value="SEX-DETERMINING REGION Y PROTEIN"/>
    <property type="match status" value="1"/>
</dbReference>
<dbReference type="Proteomes" id="UP000193920">
    <property type="component" value="Unassembled WGS sequence"/>
</dbReference>
<evidence type="ECO:0000313" key="8">
    <source>
        <dbReference type="Proteomes" id="UP000193920"/>
    </source>
</evidence>
<dbReference type="PANTHER" id="PTHR10270">
    <property type="entry name" value="SOX TRANSCRIPTION FACTOR"/>
    <property type="match status" value="1"/>
</dbReference>
<dbReference type="GO" id="GO:0000978">
    <property type="term" value="F:RNA polymerase II cis-regulatory region sequence-specific DNA binding"/>
    <property type="evidence" value="ECO:0007669"/>
    <property type="project" value="TreeGrafter"/>
</dbReference>
<evidence type="ECO:0000256" key="1">
    <source>
        <dbReference type="ARBA" id="ARBA00023015"/>
    </source>
</evidence>
<dbReference type="InterPro" id="IPR036910">
    <property type="entry name" value="HMG_box_dom_sf"/>
</dbReference>
<dbReference type="STRING" id="1754190.A0A1Y2FVB0"/>
<dbReference type="GO" id="GO:0001228">
    <property type="term" value="F:DNA-binding transcription activator activity, RNA polymerase II-specific"/>
    <property type="evidence" value="ECO:0007669"/>
    <property type="project" value="TreeGrafter"/>
</dbReference>
<evidence type="ECO:0000259" key="6">
    <source>
        <dbReference type="PROSITE" id="PS50118"/>
    </source>
</evidence>
<evidence type="ECO:0000313" key="7">
    <source>
        <dbReference type="EMBL" id="ORY86625.1"/>
    </source>
</evidence>
<protein>
    <recommendedName>
        <fullName evidence="6">HMG box domain-containing protein</fullName>
    </recommendedName>
</protein>
<dbReference type="SMART" id="SM00398">
    <property type="entry name" value="HMG"/>
    <property type="match status" value="1"/>
</dbReference>
<keyword evidence="8" id="KW-1185">Reference proteome</keyword>
<feature type="domain" description="HMG box" evidence="6">
    <location>
        <begin position="157"/>
        <end position="225"/>
    </location>
</feature>
<keyword evidence="3" id="KW-0804">Transcription</keyword>
<dbReference type="InterPro" id="IPR050140">
    <property type="entry name" value="SRY-related_HMG-box_TF-like"/>
</dbReference>
<dbReference type="InterPro" id="IPR009071">
    <property type="entry name" value="HMG_box_dom"/>
</dbReference>
<dbReference type="CDD" id="cd01389">
    <property type="entry name" value="HMG-box_ROX1-like"/>
    <property type="match status" value="1"/>
</dbReference>
<dbReference type="OrthoDB" id="6247875at2759"/>
<feature type="DNA-binding region" description="HMG box" evidence="4">
    <location>
        <begin position="157"/>
        <end position="225"/>
    </location>
</feature>
<evidence type="ECO:0000256" key="4">
    <source>
        <dbReference type="PROSITE-ProRule" id="PRU00267"/>
    </source>
</evidence>
<dbReference type="PROSITE" id="PS50118">
    <property type="entry name" value="HMG_BOX_2"/>
    <property type="match status" value="1"/>
</dbReference>
<dbReference type="FunFam" id="1.10.30.10:FF:000041">
    <property type="entry name" value="HMG box family protein"/>
    <property type="match status" value="1"/>
</dbReference>
<gene>
    <name evidence="7" type="ORF">LY90DRAFT_696903</name>
</gene>
<name>A0A1Y2FVB0_9FUNG</name>
<dbReference type="Gene3D" id="1.10.30.10">
    <property type="entry name" value="High mobility group box domain"/>
    <property type="match status" value="1"/>
</dbReference>
<accession>A0A1Y2FVB0</accession>